<evidence type="ECO:0000313" key="1">
    <source>
        <dbReference type="EMBL" id="KAH7837938.1"/>
    </source>
</evidence>
<keyword evidence="2" id="KW-1185">Reference proteome</keyword>
<organism evidence="1 2">
    <name type="scientific">Vaccinium darrowii</name>
    <dbReference type="NCBI Taxonomy" id="229202"/>
    <lineage>
        <taxon>Eukaryota</taxon>
        <taxon>Viridiplantae</taxon>
        <taxon>Streptophyta</taxon>
        <taxon>Embryophyta</taxon>
        <taxon>Tracheophyta</taxon>
        <taxon>Spermatophyta</taxon>
        <taxon>Magnoliopsida</taxon>
        <taxon>eudicotyledons</taxon>
        <taxon>Gunneridae</taxon>
        <taxon>Pentapetalae</taxon>
        <taxon>asterids</taxon>
        <taxon>Ericales</taxon>
        <taxon>Ericaceae</taxon>
        <taxon>Vaccinioideae</taxon>
        <taxon>Vaccinieae</taxon>
        <taxon>Vaccinium</taxon>
    </lineage>
</organism>
<comment type="caution">
    <text evidence="1">The sequence shown here is derived from an EMBL/GenBank/DDBJ whole genome shotgun (WGS) entry which is preliminary data.</text>
</comment>
<name>A0ACB7XBI5_9ERIC</name>
<gene>
    <name evidence="1" type="ORF">Vadar_019841</name>
</gene>
<dbReference type="Proteomes" id="UP000828048">
    <property type="component" value="Chromosome 6"/>
</dbReference>
<proteinExistence type="predicted"/>
<evidence type="ECO:0000313" key="2">
    <source>
        <dbReference type="Proteomes" id="UP000828048"/>
    </source>
</evidence>
<reference evidence="1 2" key="1">
    <citation type="journal article" date="2021" name="Hortic Res">
        <title>High-quality reference genome and annotation aids understanding of berry development for evergreen blueberry (Vaccinium darrowii).</title>
        <authorList>
            <person name="Yu J."/>
            <person name="Hulse-Kemp A.M."/>
            <person name="Babiker E."/>
            <person name="Staton M."/>
        </authorList>
    </citation>
    <scope>NUCLEOTIDE SEQUENCE [LARGE SCALE GENOMIC DNA]</scope>
    <source>
        <strain evidence="2">cv. NJ 8807/NJ 8810</strain>
        <tissue evidence="1">Young leaf</tissue>
    </source>
</reference>
<sequence>MATTSPPSLGTEFLFFISSLATGASQCSFRRQCGRMPPKRMEQLFCSAGCVGFRTTNELFTLKFKHVDAKCYPALFLRSNRSLLMLFRWRFFAFSSLWTRVLVDAGGSRRSLSFIMERKIPLLRLFVGPLARTQWSLTKTKNLFEFGS</sequence>
<protein>
    <submittedName>
        <fullName evidence="1">Uncharacterized protein</fullName>
    </submittedName>
</protein>
<accession>A0ACB7XBI5</accession>
<dbReference type="EMBL" id="CM037156">
    <property type="protein sequence ID" value="KAH7837938.1"/>
    <property type="molecule type" value="Genomic_DNA"/>
</dbReference>